<evidence type="ECO:0008006" key="6">
    <source>
        <dbReference type="Google" id="ProtNLM"/>
    </source>
</evidence>
<dbReference type="AlphaFoldDB" id="A0A226NGY8"/>
<dbReference type="Pfam" id="PF23227">
    <property type="entry name" value="HEAT_MROH2B_C"/>
    <property type="match status" value="1"/>
</dbReference>
<dbReference type="PANTHER" id="PTHR23120:SF42">
    <property type="entry name" value="MAESTRO HEAT-LIKE REPEAT FAMILY MEMBER 3"/>
    <property type="match status" value="1"/>
</dbReference>
<dbReference type="InterPro" id="IPR016024">
    <property type="entry name" value="ARM-type_fold"/>
</dbReference>
<dbReference type="SUPFAM" id="SSF48371">
    <property type="entry name" value="ARM repeat"/>
    <property type="match status" value="1"/>
</dbReference>
<dbReference type="InterPro" id="IPR055406">
    <property type="entry name" value="HEAT_Maestro"/>
</dbReference>
<dbReference type="InterPro" id="IPR011989">
    <property type="entry name" value="ARM-like"/>
</dbReference>
<dbReference type="GO" id="GO:0005737">
    <property type="term" value="C:cytoplasm"/>
    <property type="evidence" value="ECO:0007669"/>
    <property type="project" value="TreeGrafter"/>
</dbReference>
<dbReference type="OrthoDB" id="9421177at2759"/>
<evidence type="ECO:0000259" key="2">
    <source>
        <dbReference type="Pfam" id="PF21047"/>
    </source>
</evidence>
<organism evidence="4 5">
    <name type="scientific">Callipepla squamata</name>
    <name type="common">Scaled quail</name>
    <dbReference type="NCBI Taxonomy" id="9009"/>
    <lineage>
        <taxon>Eukaryota</taxon>
        <taxon>Metazoa</taxon>
        <taxon>Chordata</taxon>
        <taxon>Craniata</taxon>
        <taxon>Vertebrata</taxon>
        <taxon>Euteleostomi</taxon>
        <taxon>Archelosauria</taxon>
        <taxon>Archosauria</taxon>
        <taxon>Dinosauria</taxon>
        <taxon>Saurischia</taxon>
        <taxon>Theropoda</taxon>
        <taxon>Coelurosauria</taxon>
        <taxon>Aves</taxon>
        <taxon>Neognathae</taxon>
        <taxon>Galloanserae</taxon>
        <taxon>Galliformes</taxon>
        <taxon>Odontophoridae</taxon>
        <taxon>Callipepla</taxon>
    </lineage>
</organism>
<proteinExistence type="predicted"/>
<reference evidence="4 5" key="1">
    <citation type="submission" date="2016-07" db="EMBL/GenBank/DDBJ databases">
        <title>Disparate Historic Effective Population Sizes Predicted by Modern Levels of Genome Diversity for the Scaled Quail (Callipepla squamata) and the Northern Bobwhite (Colinus virginianus): Inferences from First and Second Generation Draft Genome Assemblies for Sympatric New World Quail.</title>
        <authorList>
            <person name="Oldeschulte D.L."/>
            <person name="Halley Y.A."/>
            <person name="Bhattarai E.K."/>
            <person name="Brashear W.A."/>
            <person name="Hill J."/>
            <person name="Metz R.P."/>
            <person name="Johnson C.D."/>
            <person name="Rollins D."/>
            <person name="Peterson M.J."/>
            <person name="Bickhart D.M."/>
            <person name="Decker J.E."/>
            <person name="Seabury C.M."/>
        </authorList>
    </citation>
    <scope>NUCLEOTIDE SEQUENCE [LARGE SCALE GENOMIC DNA]</scope>
    <source>
        <strain evidence="4 5">Texas</strain>
        <tissue evidence="4">Leg muscle</tissue>
    </source>
</reference>
<dbReference type="EMBL" id="MCFN01000050">
    <property type="protein sequence ID" value="OXB66896.1"/>
    <property type="molecule type" value="Genomic_DNA"/>
</dbReference>
<evidence type="ECO:0000313" key="5">
    <source>
        <dbReference type="Proteomes" id="UP000198323"/>
    </source>
</evidence>
<dbReference type="InterPro" id="IPR045206">
    <property type="entry name" value="Maestro_heat-like_prot"/>
</dbReference>
<sequence>MTLEKTTGDCSAEDSERAKIILDRILTDPGNWLMDVPGILWSIHANLKIMHPSLHETFFSAAEMLAYTFPREVLKCVFIDLPQSDSTTLDIWRKLLAPNSTSGKVVLEEELCKVLQDHELCTTFNITTMDSGLLCLIVSCPTEESLQVLCHNTDILQRFLKIKSFPILWLVLRGLVYLSERPETARRIRTLLPDILQALQFDNVEITLKALNIFRNLVNCVGKMEARPIALELADQLLHLFNHASSEIRECSIRLFGDVIEAVAWWQKGKMKKRVLKSLVPLLFRKKDETLSVAQASGEAFVACAKFLKWNKLERQAQKDNDPFRIMECLLQQDRRRANEYLLQSLTYLGDSQTSVKKEALFFIGESNPWVPLWALPWQQGTVLQPPDATPCPRH</sequence>
<dbReference type="Pfam" id="PF21047">
    <property type="entry name" value="HEAT_Maestro"/>
    <property type="match status" value="1"/>
</dbReference>
<evidence type="ECO:0000256" key="1">
    <source>
        <dbReference type="ARBA" id="ARBA00022737"/>
    </source>
</evidence>
<dbReference type="Gene3D" id="1.25.10.10">
    <property type="entry name" value="Leucine-rich Repeat Variant"/>
    <property type="match status" value="1"/>
</dbReference>
<evidence type="ECO:0000259" key="3">
    <source>
        <dbReference type="Pfam" id="PF23227"/>
    </source>
</evidence>
<dbReference type="Proteomes" id="UP000198323">
    <property type="component" value="Unassembled WGS sequence"/>
</dbReference>
<feature type="domain" description="Maestro-like HEAT-repeats" evidence="2">
    <location>
        <begin position="8"/>
        <end position="105"/>
    </location>
</feature>
<dbReference type="InterPro" id="IPR048465">
    <property type="entry name" value="Maestro-like_HEAT"/>
</dbReference>
<evidence type="ECO:0000313" key="4">
    <source>
        <dbReference type="EMBL" id="OXB66896.1"/>
    </source>
</evidence>
<accession>A0A226NGY8</accession>
<dbReference type="PANTHER" id="PTHR23120">
    <property type="entry name" value="MAESTRO-RELATED HEAT DOMAIN-CONTAINING"/>
    <property type="match status" value="1"/>
</dbReference>
<gene>
    <name evidence="4" type="ORF">ASZ78_013557</name>
</gene>
<keyword evidence="5" id="KW-1185">Reference proteome</keyword>
<keyword evidence="1" id="KW-0677">Repeat</keyword>
<protein>
    <recommendedName>
        <fullName evidence="6">TOG domain-containing protein</fullName>
    </recommendedName>
</protein>
<name>A0A226NGY8_CALSU</name>
<feature type="domain" description="Maestro/Maestro-like HEAT-repeats" evidence="3">
    <location>
        <begin position="160"/>
        <end position="365"/>
    </location>
</feature>
<comment type="caution">
    <text evidence="4">The sequence shown here is derived from an EMBL/GenBank/DDBJ whole genome shotgun (WGS) entry which is preliminary data.</text>
</comment>